<name>A0A8S4PUD0_OWEFU</name>
<dbReference type="Proteomes" id="UP000749559">
    <property type="component" value="Unassembled WGS sequence"/>
</dbReference>
<keyword evidence="8" id="KW-1185">Reference proteome</keyword>
<comment type="subcellular location">
    <subcellularLocation>
        <location evidence="1">Membrane</location>
    </subcellularLocation>
</comment>
<evidence type="ECO:0000256" key="5">
    <source>
        <dbReference type="SAM" id="Phobius"/>
    </source>
</evidence>
<evidence type="ECO:0000256" key="3">
    <source>
        <dbReference type="ARBA" id="ARBA00022989"/>
    </source>
</evidence>
<evidence type="ECO:0000259" key="6">
    <source>
        <dbReference type="PROSITE" id="PS50262"/>
    </source>
</evidence>
<evidence type="ECO:0000313" key="8">
    <source>
        <dbReference type="Proteomes" id="UP000749559"/>
    </source>
</evidence>
<dbReference type="AlphaFoldDB" id="A0A8S4PUD0"/>
<organism evidence="7 8">
    <name type="scientific">Owenia fusiformis</name>
    <name type="common">Polychaete worm</name>
    <dbReference type="NCBI Taxonomy" id="6347"/>
    <lineage>
        <taxon>Eukaryota</taxon>
        <taxon>Metazoa</taxon>
        <taxon>Spiralia</taxon>
        <taxon>Lophotrochozoa</taxon>
        <taxon>Annelida</taxon>
        <taxon>Polychaeta</taxon>
        <taxon>Sedentaria</taxon>
        <taxon>Canalipalpata</taxon>
        <taxon>Sabellida</taxon>
        <taxon>Oweniida</taxon>
        <taxon>Oweniidae</taxon>
        <taxon>Owenia</taxon>
    </lineage>
</organism>
<dbReference type="CDD" id="cd00637">
    <property type="entry name" value="7tm_classA_rhodopsin-like"/>
    <property type="match status" value="1"/>
</dbReference>
<dbReference type="Gene3D" id="1.20.1070.10">
    <property type="entry name" value="Rhodopsin 7-helix transmembrane proteins"/>
    <property type="match status" value="1"/>
</dbReference>
<evidence type="ECO:0000256" key="2">
    <source>
        <dbReference type="ARBA" id="ARBA00022692"/>
    </source>
</evidence>
<keyword evidence="3 5" id="KW-1133">Transmembrane helix</keyword>
<feature type="non-terminal residue" evidence="7">
    <location>
        <position position="269"/>
    </location>
</feature>
<feature type="transmembrane region" description="Helical" evidence="5">
    <location>
        <begin position="20"/>
        <end position="41"/>
    </location>
</feature>
<evidence type="ECO:0000313" key="7">
    <source>
        <dbReference type="EMBL" id="CAH1796891.1"/>
    </source>
</evidence>
<feature type="transmembrane region" description="Helical" evidence="5">
    <location>
        <begin position="150"/>
        <end position="172"/>
    </location>
</feature>
<dbReference type="GO" id="GO:0016020">
    <property type="term" value="C:membrane"/>
    <property type="evidence" value="ECO:0007669"/>
    <property type="project" value="UniProtKB-SubCell"/>
</dbReference>
<dbReference type="InterPro" id="IPR017452">
    <property type="entry name" value="GPCR_Rhodpsn_7TM"/>
</dbReference>
<dbReference type="PROSITE" id="PS50262">
    <property type="entry name" value="G_PROTEIN_RECEP_F1_2"/>
    <property type="match status" value="1"/>
</dbReference>
<comment type="caution">
    <text evidence="7">The sequence shown here is derived from an EMBL/GenBank/DDBJ whole genome shotgun (WGS) entry which is preliminary data.</text>
</comment>
<feature type="domain" description="G-protein coupled receptors family 1 profile" evidence="6">
    <location>
        <begin position="1"/>
        <end position="200"/>
    </location>
</feature>
<dbReference type="EMBL" id="CAIIXF020000010">
    <property type="protein sequence ID" value="CAH1796891.1"/>
    <property type="molecule type" value="Genomic_DNA"/>
</dbReference>
<feature type="transmembrane region" description="Helical" evidence="5">
    <location>
        <begin position="184"/>
        <end position="202"/>
    </location>
</feature>
<evidence type="ECO:0000256" key="4">
    <source>
        <dbReference type="ARBA" id="ARBA00023136"/>
    </source>
</evidence>
<gene>
    <name evidence="7" type="ORF">OFUS_LOCUS21254</name>
</gene>
<dbReference type="SUPFAM" id="SSF81321">
    <property type="entry name" value="Family A G protein-coupled receptor-like"/>
    <property type="match status" value="1"/>
</dbReference>
<proteinExistence type="predicted"/>
<keyword evidence="2 5" id="KW-0812">Transmembrane</keyword>
<reference evidence="7" key="1">
    <citation type="submission" date="2022-03" db="EMBL/GenBank/DDBJ databases">
        <authorList>
            <person name="Martin C."/>
        </authorList>
    </citation>
    <scope>NUCLEOTIDE SEQUENCE</scope>
</reference>
<sequence length="269" mass="32012">MYFFIVNDYMKPTNTFCRIYLIAFESLDNANTLVLLLIVVNQYICITKPKALYDRLFRRMNIVFLIIGIYILVIVKAILMNTKFLQIFDSFYMECRNIGDINPRLIKVILGVTCIAIIILLYVSTIQYLRNSLKSKKTRRRGNTAIHKRYCLLVLTSMFTEYTPEIMITFVIKFNPVYWYLHPWVNILELISFVTHAYFFVYKVKSYVVAYNAFMKCRSPRQQRRESKRQTIIRNIQSEYKNRTNCFIKDLKGEEQDDIVKDIQPLELG</sequence>
<keyword evidence="4 5" id="KW-0472">Membrane</keyword>
<evidence type="ECO:0000256" key="1">
    <source>
        <dbReference type="ARBA" id="ARBA00004370"/>
    </source>
</evidence>
<protein>
    <recommendedName>
        <fullName evidence="6">G-protein coupled receptors family 1 profile domain-containing protein</fullName>
    </recommendedName>
</protein>
<feature type="transmembrane region" description="Helical" evidence="5">
    <location>
        <begin position="105"/>
        <end position="129"/>
    </location>
</feature>
<feature type="transmembrane region" description="Helical" evidence="5">
    <location>
        <begin position="62"/>
        <end position="85"/>
    </location>
</feature>
<accession>A0A8S4PUD0</accession>